<keyword evidence="1" id="KW-0472">Membrane</keyword>
<feature type="signal peptide" evidence="2">
    <location>
        <begin position="1"/>
        <end position="19"/>
    </location>
</feature>
<keyword evidence="3" id="KW-1185">Reference proteome</keyword>
<accession>A0AAF5HYH6</accession>
<dbReference type="Proteomes" id="UP000035681">
    <property type="component" value="Unplaced"/>
</dbReference>
<evidence type="ECO:0000313" key="4">
    <source>
        <dbReference type="WBParaSite" id="TCONS_00002872.p1"/>
    </source>
</evidence>
<evidence type="ECO:0000256" key="2">
    <source>
        <dbReference type="SAM" id="SignalP"/>
    </source>
</evidence>
<sequence length="141" mass="15605">MNSKIIIALIAIIISSVSGQYYYPSIYGGYYPRYYGYASSYPTYAGYAGYYPTAFSSLYYGYGSNKGNNVDNTKVQTPQAKKSMKFFTTIAITVFLLGMSDLANGLCHDMFCIPLCAVRNLKGECELGKCECNSDDKLIPI</sequence>
<dbReference type="Pfam" id="PF07312">
    <property type="entry name" value="DUF1459"/>
    <property type="match status" value="1"/>
</dbReference>
<feature type="transmembrane region" description="Helical" evidence="1">
    <location>
        <begin position="43"/>
        <end position="62"/>
    </location>
</feature>
<dbReference type="AlphaFoldDB" id="A0AAF5HYH6"/>
<organism evidence="3 4">
    <name type="scientific">Strongyloides stercoralis</name>
    <name type="common">Threadworm</name>
    <dbReference type="NCBI Taxonomy" id="6248"/>
    <lineage>
        <taxon>Eukaryota</taxon>
        <taxon>Metazoa</taxon>
        <taxon>Ecdysozoa</taxon>
        <taxon>Nematoda</taxon>
        <taxon>Chromadorea</taxon>
        <taxon>Rhabditida</taxon>
        <taxon>Tylenchina</taxon>
        <taxon>Panagrolaimomorpha</taxon>
        <taxon>Strongyloidoidea</taxon>
        <taxon>Strongyloididae</taxon>
        <taxon>Strongyloides</taxon>
    </lineage>
</organism>
<evidence type="ECO:0000256" key="1">
    <source>
        <dbReference type="SAM" id="Phobius"/>
    </source>
</evidence>
<dbReference type="WBParaSite" id="TCONS_00002872.p1">
    <property type="protein sequence ID" value="TCONS_00002872.p1"/>
    <property type="gene ID" value="XLOC_002665"/>
</dbReference>
<proteinExistence type="predicted"/>
<evidence type="ECO:0008006" key="5">
    <source>
        <dbReference type="Google" id="ProtNLM"/>
    </source>
</evidence>
<feature type="transmembrane region" description="Helical" evidence="1">
    <location>
        <begin position="83"/>
        <end position="103"/>
    </location>
</feature>
<keyword evidence="1" id="KW-1133">Transmembrane helix</keyword>
<name>A0AAF5HYH6_STRER</name>
<dbReference type="InterPro" id="IPR009924">
    <property type="entry name" value="DUF1459"/>
</dbReference>
<keyword evidence="2" id="KW-0732">Signal</keyword>
<feature type="chain" id="PRO_5042049436" description="EB domain-containing protein" evidence="2">
    <location>
        <begin position="20"/>
        <end position="141"/>
    </location>
</feature>
<reference evidence="4" key="1">
    <citation type="submission" date="2024-02" db="UniProtKB">
        <authorList>
            <consortium name="WormBaseParasite"/>
        </authorList>
    </citation>
    <scope>IDENTIFICATION</scope>
</reference>
<keyword evidence="1" id="KW-0812">Transmembrane</keyword>
<evidence type="ECO:0000313" key="3">
    <source>
        <dbReference type="Proteomes" id="UP000035681"/>
    </source>
</evidence>
<protein>
    <recommendedName>
        <fullName evidence="5">EB domain-containing protein</fullName>
    </recommendedName>
</protein>